<name>A0ABQ7QHM6_PLUXY</name>
<gene>
    <name evidence="1" type="ORF">JYU34_011516</name>
</gene>
<organism evidence="1 2">
    <name type="scientific">Plutella xylostella</name>
    <name type="common">Diamondback moth</name>
    <name type="synonym">Plutella maculipennis</name>
    <dbReference type="NCBI Taxonomy" id="51655"/>
    <lineage>
        <taxon>Eukaryota</taxon>
        <taxon>Metazoa</taxon>
        <taxon>Ecdysozoa</taxon>
        <taxon>Arthropoda</taxon>
        <taxon>Hexapoda</taxon>
        <taxon>Insecta</taxon>
        <taxon>Pterygota</taxon>
        <taxon>Neoptera</taxon>
        <taxon>Endopterygota</taxon>
        <taxon>Lepidoptera</taxon>
        <taxon>Glossata</taxon>
        <taxon>Ditrysia</taxon>
        <taxon>Yponomeutoidea</taxon>
        <taxon>Plutellidae</taxon>
        <taxon>Plutella</taxon>
    </lineage>
</organism>
<dbReference type="EMBL" id="JAHIBW010000015">
    <property type="protein sequence ID" value="KAG7304565.1"/>
    <property type="molecule type" value="Genomic_DNA"/>
</dbReference>
<reference evidence="1 2" key="1">
    <citation type="submission" date="2021-06" db="EMBL/GenBank/DDBJ databases">
        <title>A haploid diamondback moth (Plutella xylostella L.) genome assembly resolves 31 chromosomes and identifies a diamide resistance mutation.</title>
        <authorList>
            <person name="Ward C.M."/>
            <person name="Perry K.D."/>
            <person name="Baker G."/>
            <person name="Powis K."/>
            <person name="Heckel D.G."/>
            <person name="Baxter S.W."/>
        </authorList>
    </citation>
    <scope>NUCLEOTIDE SEQUENCE [LARGE SCALE GENOMIC DNA]</scope>
    <source>
        <strain evidence="1 2">LV</strain>
        <tissue evidence="1">Single pupa</tissue>
    </source>
</reference>
<comment type="caution">
    <text evidence="1">The sequence shown here is derived from an EMBL/GenBank/DDBJ whole genome shotgun (WGS) entry which is preliminary data.</text>
</comment>
<keyword evidence="2" id="KW-1185">Reference proteome</keyword>
<evidence type="ECO:0000313" key="2">
    <source>
        <dbReference type="Proteomes" id="UP000823941"/>
    </source>
</evidence>
<dbReference type="Gene3D" id="2.20.20.10">
    <property type="entry name" value="Anthopleurin-A"/>
    <property type="match status" value="1"/>
</dbReference>
<accession>A0ABQ7QHM6</accession>
<protein>
    <submittedName>
        <fullName evidence="1">Uncharacterized protein</fullName>
    </submittedName>
</protein>
<sequence>MLNSLEEQFKWSVIITASVLFLVGVVSGKSVKYNFEEIYQEAPCLARDGLCTPLHECPVRSRYPARGLCPRQQDQGIDCCKELSSKAWQCEKQGGSCFPARRHCYNLATMDAECPPDYSCCYIPDLA</sequence>
<evidence type="ECO:0000313" key="1">
    <source>
        <dbReference type="EMBL" id="KAG7304565.1"/>
    </source>
</evidence>
<proteinExistence type="predicted"/>
<dbReference type="SUPFAM" id="SSF57392">
    <property type="entry name" value="Defensin-like"/>
    <property type="match status" value="1"/>
</dbReference>
<dbReference type="InterPro" id="IPR023355">
    <property type="entry name" value="Myo_ane_neurotoxin_sf"/>
</dbReference>
<dbReference type="Proteomes" id="UP000823941">
    <property type="component" value="Chromosome 15"/>
</dbReference>